<name>A0A6H0XY95_9PEZI</name>
<sequence length="204" mass="21356">MFGLLVAGRPVDASPQAITGTQFAFKISATPSFQHIVVFLLPDTALPAGTAASVYIQIPPSQEFRFLGGIGPGKESAIFKINGMQSGSTIDLDAMSEESQGAASGDIIVGVSIEPGEQVDAQLTALKAQSGTAGSSTALVRAAPAMSSAVSTKQLAKNIIGNAFDFLASFGSDTVPLKAFQDWWTKFEKKIDLDPTFLERAREG</sequence>
<dbReference type="GO" id="GO:0006606">
    <property type="term" value="P:protein import into nucleus"/>
    <property type="evidence" value="ECO:0007669"/>
    <property type="project" value="TreeGrafter"/>
</dbReference>
<keyword evidence="5" id="KW-1185">Reference proteome</keyword>
<dbReference type="AlphaFoldDB" id="A0A6H0XY95"/>
<dbReference type="GO" id="GO:0005829">
    <property type="term" value="C:cytosol"/>
    <property type="evidence" value="ECO:0007669"/>
    <property type="project" value="TreeGrafter"/>
</dbReference>
<feature type="domain" description="Hikeshi-like N-terminal" evidence="2">
    <location>
        <begin position="6"/>
        <end position="129"/>
    </location>
</feature>
<evidence type="ECO:0000259" key="2">
    <source>
        <dbReference type="Pfam" id="PF05603"/>
    </source>
</evidence>
<evidence type="ECO:0000256" key="1">
    <source>
        <dbReference type="ARBA" id="ARBA00006623"/>
    </source>
</evidence>
<dbReference type="GO" id="GO:0005634">
    <property type="term" value="C:nucleus"/>
    <property type="evidence" value="ECO:0007669"/>
    <property type="project" value="TreeGrafter"/>
</dbReference>
<feature type="domain" description="Hikeshi-like C-terminal" evidence="3">
    <location>
        <begin position="151"/>
        <end position="200"/>
    </location>
</feature>
<comment type="similarity">
    <text evidence="1">Belongs to the OPI10 family.</text>
</comment>
<dbReference type="InterPro" id="IPR031318">
    <property type="entry name" value="OPI10"/>
</dbReference>
<protein>
    <submittedName>
        <fullName evidence="4">Uncharacterized protein</fullName>
    </submittedName>
</protein>
<evidence type="ECO:0000313" key="4">
    <source>
        <dbReference type="EMBL" id="QIW99746.1"/>
    </source>
</evidence>
<dbReference type="GO" id="GO:0061608">
    <property type="term" value="F:nuclear import signal receptor activity"/>
    <property type="evidence" value="ECO:0007669"/>
    <property type="project" value="TreeGrafter"/>
</dbReference>
<dbReference type="Pfam" id="PF05603">
    <property type="entry name" value="Hikeshi-like_N"/>
    <property type="match status" value="1"/>
</dbReference>
<dbReference type="OrthoDB" id="10248398at2759"/>
<evidence type="ECO:0000259" key="3">
    <source>
        <dbReference type="Pfam" id="PF21057"/>
    </source>
</evidence>
<dbReference type="InterPro" id="IPR008493">
    <property type="entry name" value="Hikeshi-like_N"/>
</dbReference>
<evidence type="ECO:0000313" key="5">
    <source>
        <dbReference type="Proteomes" id="UP000503462"/>
    </source>
</evidence>
<organism evidence="4 5">
    <name type="scientific">Peltaster fructicola</name>
    <dbReference type="NCBI Taxonomy" id="286661"/>
    <lineage>
        <taxon>Eukaryota</taxon>
        <taxon>Fungi</taxon>
        <taxon>Dikarya</taxon>
        <taxon>Ascomycota</taxon>
        <taxon>Pezizomycotina</taxon>
        <taxon>Dothideomycetes</taxon>
        <taxon>Dothideomycetes incertae sedis</taxon>
        <taxon>Peltaster</taxon>
    </lineage>
</organism>
<proteinExistence type="inferred from homology"/>
<dbReference type="Pfam" id="PF21057">
    <property type="entry name" value="Hikeshi-like_C"/>
    <property type="match status" value="1"/>
</dbReference>
<dbReference type="PANTHER" id="PTHR12925">
    <property type="entry name" value="HIKESHI FAMILY MEMBER"/>
    <property type="match status" value="1"/>
</dbReference>
<dbReference type="Proteomes" id="UP000503462">
    <property type="component" value="Chromosome 3"/>
</dbReference>
<reference evidence="4 5" key="1">
    <citation type="journal article" date="2016" name="Sci. Rep.">
        <title>Peltaster fructicola genome reveals evolution from an invasive phytopathogen to an ectophytic parasite.</title>
        <authorList>
            <person name="Xu C."/>
            <person name="Chen H."/>
            <person name="Gleason M.L."/>
            <person name="Xu J.R."/>
            <person name="Liu H."/>
            <person name="Zhang R."/>
            <person name="Sun G."/>
        </authorList>
    </citation>
    <scope>NUCLEOTIDE SEQUENCE [LARGE SCALE GENOMIC DNA]</scope>
    <source>
        <strain evidence="4 5">LNHT1506</strain>
    </source>
</reference>
<dbReference type="InterPro" id="IPR048364">
    <property type="entry name" value="Hikeshi-like_C"/>
</dbReference>
<gene>
    <name evidence="4" type="ORF">AMS68_005264</name>
</gene>
<dbReference type="PANTHER" id="PTHR12925:SF0">
    <property type="entry name" value="PROTEIN HIKESHI"/>
    <property type="match status" value="1"/>
</dbReference>
<dbReference type="EMBL" id="CP051141">
    <property type="protein sequence ID" value="QIW99746.1"/>
    <property type="molecule type" value="Genomic_DNA"/>
</dbReference>
<accession>A0A6H0XY95</accession>